<dbReference type="Pfam" id="PF23802">
    <property type="entry name" value="DUF7178"/>
    <property type="match status" value="1"/>
</dbReference>
<dbReference type="EMBL" id="BARS01017604">
    <property type="protein sequence ID" value="GAF86319.1"/>
    <property type="molecule type" value="Genomic_DNA"/>
</dbReference>
<organism evidence="1">
    <name type="scientific">marine sediment metagenome</name>
    <dbReference type="NCBI Taxonomy" id="412755"/>
    <lineage>
        <taxon>unclassified sequences</taxon>
        <taxon>metagenomes</taxon>
        <taxon>ecological metagenomes</taxon>
    </lineage>
</organism>
<dbReference type="AlphaFoldDB" id="X0SZB2"/>
<proteinExistence type="predicted"/>
<sequence length="186" mass="20212">MLTVSKQTRRIMVKAREAAPLAGRWYYGARGHAAKMARHNGVTVATAAGIVAALSPGCSWERNLEDAARLMRDGDEFSGAGTYGANVAKAQRIRRGEKPLRVLGGAKVVNFYLCIMRPWSRSPVCIDRHAMGVVLGRKATAKERQAMGRPAQYRKLATLYREAAALMGAVPSEVQAASWVAQRGTK</sequence>
<name>X0SZB2_9ZZZZ</name>
<reference evidence="1" key="1">
    <citation type="journal article" date="2014" name="Front. Microbiol.">
        <title>High frequency of phylogenetically diverse reductive dehalogenase-homologous genes in deep subseafloor sedimentary metagenomes.</title>
        <authorList>
            <person name="Kawai M."/>
            <person name="Futagami T."/>
            <person name="Toyoda A."/>
            <person name="Takaki Y."/>
            <person name="Nishi S."/>
            <person name="Hori S."/>
            <person name="Arai W."/>
            <person name="Tsubouchi T."/>
            <person name="Morono Y."/>
            <person name="Uchiyama I."/>
            <person name="Ito T."/>
            <person name="Fujiyama A."/>
            <person name="Inagaki F."/>
            <person name="Takami H."/>
        </authorList>
    </citation>
    <scope>NUCLEOTIDE SEQUENCE</scope>
    <source>
        <strain evidence="1">Expedition CK06-06</strain>
    </source>
</reference>
<accession>X0SZB2</accession>
<dbReference type="InterPro" id="IPR055602">
    <property type="entry name" value="DUF7178"/>
</dbReference>
<evidence type="ECO:0000313" key="1">
    <source>
        <dbReference type="EMBL" id="GAF86319.1"/>
    </source>
</evidence>
<protein>
    <submittedName>
        <fullName evidence="1">Uncharacterized protein</fullName>
    </submittedName>
</protein>
<gene>
    <name evidence="1" type="ORF">S01H1_28770</name>
</gene>
<comment type="caution">
    <text evidence="1">The sequence shown here is derived from an EMBL/GenBank/DDBJ whole genome shotgun (WGS) entry which is preliminary data.</text>
</comment>